<proteinExistence type="predicted"/>
<reference evidence="2" key="1">
    <citation type="journal article" date="2019" name="Int. J. Syst. Evol. Microbiol.">
        <title>The Global Catalogue of Microorganisms (GCM) 10K type strain sequencing project: providing services to taxonomists for standard genome sequencing and annotation.</title>
        <authorList>
            <consortium name="The Broad Institute Genomics Platform"/>
            <consortium name="The Broad Institute Genome Sequencing Center for Infectious Disease"/>
            <person name="Wu L."/>
            <person name="Ma J."/>
        </authorList>
    </citation>
    <scope>NUCLEOTIDE SEQUENCE [LARGE SCALE GENOMIC DNA]</scope>
    <source>
        <strain evidence="2">JCM 18019</strain>
    </source>
</reference>
<sequence length="145" mass="17298">MNKIYAFLLMFLVTVSCKTKMNQYIKNENNVSKRHGKWREEYSSDEGTLVAVGRYKKGEKIGVWKTTLNNQLFQRDKIGGKVTKTKMYYQSGKLMQQGQSRIDINKNQRHWYYFGDWKYYDEQGNLRYIKKYADGKKVDSISFNK</sequence>
<accession>A0ABP9M7Y4</accession>
<keyword evidence="2" id="KW-1185">Reference proteome</keyword>
<evidence type="ECO:0008006" key="3">
    <source>
        <dbReference type="Google" id="ProtNLM"/>
    </source>
</evidence>
<dbReference type="EMBL" id="BAABHX010000002">
    <property type="protein sequence ID" value="GAA5090835.1"/>
    <property type="molecule type" value="Genomic_DNA"/>
</dbReference>
<protein>
    <recommendedName>
        <fullName evidence="3">Toxin-antitoxin system YwqK family antitoxin</fullName>
    </recommendedName>
</protein>
<dbReference type="Gene3D" id="3.90.930.1">
    <property type="match status" value="1"/>
</dbReference>
<name>A0ABP9M7Y4_9FLAO</name>
<evidence type="ECO:0000313" key="1">
    <source>
        <dbReference type="EMBL" id="GAA5090835.1"/>
    </source>
</evidence>
<comment type="caution">
    <text evidence="1">The sequence shown here is derived from an EMBL/GenBank/DDBJ whole genome shotgun (WGS) entry which is preliminary data.</text>
</comment>
<dbReference type="RefSeq" id="WP_345202511.1">
    <property type="nucleotide sequence ID" value="NZ_BAABHX010000002.1"/>
</dbReference>
<dbReference type="PROSITE" id="PS51257">
    <property type="entry name" value="PROKAR_LIPOPROTEIN"/>
    <property type="match status" value="1"/>
</dbReference>
<gene>
    <name evidence="1" type="ORF">GCM10023210_17530</name>
</gene>
<dbReference type="SUPFAM" id="SSF82185">
    <property type="entry name" value="Histone H3 K4-specific methyltransferase SET7/9 N-terminal domain"/>
    <property type="match status" value="1"/>
</dbReference>
<organism evidence="1 2">
    <name type="scientific">Chryseobacterium ginsengisoli</name>
    <dbReference type="NCBI Taxonomy" id="363853"/>
    <lineage>
        <taxon>Bacteria</taxon>
        <taxon>Pseudomonadati</taxon>
        <taxon>Bacteroidota</taxon>
        <taxon>Flavobacteriia</taxon>
        <taxon>Flavobacteriales</taxon>
        <taxon>Weeksellaceae</taxon>
        <taxon>Chryseobacterium group</taxon>
        <taxon>Chryseobacterium</taxon>
    </lineage>
</organism>
<dbReference type="Proteomes" id="UP001500353">
    <property type="component" value="Unassembled WGS sequence"/>
</dbReference>
<evidence type="ECO:0000313" key="2">
    <source>
        <dbReference type="Proteomes" id="UP001500353"/>
    </source>
</evidence>